<comment type="function">
    <text evidence="8">Catalyzes the formation of 6,7-dimethyl-8-ribityllumazine by condensation of 5-amino-6-(D-ribitylamino)uracil with 3,4-dihydroxy-2-butanone 4-phosphate. This is the penultimate step in the biosynthesis of riboflavin.</text>
</comment>
<evidence type="ECO:0000256" key="8">
    <source>
        <dbReference type="HAMAP-Rule" id="MF_00178"/>
    </source>
</evidence>
<dbReference type="PANTHER" id="PTHR21058">
    <property type="entry name" value="6,7-DIMETHYL-8-RIBITYLLUMAZINE SYNTHASE DMRL SYNTHASE LUMAZINE SYNTHASE"/>
    <property type="match status" value="1"/>
</dbReference>
<feature type="binding site" evidence="8">
    <location>
        <position position="113"/>
    </location>
    <ligand>
        <name>5-amino-6-(D-ribitylamino)uracil</name>
        <dbReference type="ChEBI" id="CHEBI:15934"/>
    </ligand>
</feature>
<feature type="binding site" evidence="8">
    <location>
        <begin position="80"/>
        <end position="82"/>
    </location>
    <ligand>
        <name>5-amino-6-(D-ribitylamino)uracil</name>
        <dbReference type="ChEBI" id="CHEBI:15934"/>
    </ligand>
</feature>
<dbReference type="NCBIfam" id="NF000812">
    <property type="entry name" value="PRK00061.1-4"/>
    <property type="match status" value="1"/>
</dbReference>
<reference evidence="9 10" key="1">
    <citation type="journal article" date="2017" name="ISME J.">
        <title>Potential for microbial H2 and metal transformations associated with novel bacteria and archaea in deep terrestrial subsurface sediments.</title>
        <authorList>
            <person name="Hernsdorf A.W."/>
            <person name="Amano Y."/>
            <person name="Miyakawa K."/>
            <person name="Ise K."/>
            <person name="Suzuki Y."/>
            <person name="Anantharaman K."/>
            <person name="Probst A."/>
            <person name="Burstein D."/>
            <person name="Thomas B.C."/>
            <person name="Banfield J.F."/>
        </authorList>
    </citation>
    <scope>NUCLEOTIDE SEQUENCE [LARGE SCALE GENOMIC DNA]</scope>
    <source>
        <strain evidence="9">HGW-Actinobacteria-3</strain>
    </source>
</reference>
<evidence type="ECO:0000256" key="4">
    <source>
        <dbReference type="ARBA" id="ARBA00022619"/>
    </source>
</evidence>
<gene>
    <name evidence="8" type="primary">ribH</name>
    <name evidence="9" type="ORF">CVT63_03935</name>
</gene>
<dbReference type="Pfam" id="PF00885">
    <property type="entry name" value="DMRL_synthase"/>
    <property type="match status" value="1"/>
</dbReference>
<comment type="pathway">
    <text evidence="1 8">Cofactor biosynthesis; riboflavin biosynthesis; riboflavin from 2-hydroxy-3-oxobutyl phosphate and 5-amino-6-(D-ribitylamino)uracil: step 1/2.</text>
</comment>
<dbReference type="InterPro" id="IPR002180">
    <property type="entry name" value="LS/RS"/>
</dbReference>
<comment type="caution">
    <text evidence="9">The sequence shown here is derived from an EMBL/GenBank/DDBJ whole genome shotgun (WGS) entry which is preliminary data.</text>
</comment>
<evidence type="ECO:0000256" key="3">
    <source>
        <dbReference type="ARBA" id="ARBA00012664"/>
    </source>
</evidence>
<dbReference type="GO" id="GO:0009231">
    <property type="term" value="P:riboflavin biosynthetic process"/>
    <property type="evidence" value="ECO:0007669"/>
    <property type="project" value="UniProtKB-UniRule"/>
</dbReference>
<dbReference type="FunFam" id="3.40.50.960:FF:000001">
    <property type="entry name" value="6,7-dimethyl-8-ribityllumazine synthase"/>
    <property type="match status" value="1"/>
</dbReference>
<dbReference type="EMBL" id="PHEX01000027">
    <property type="protein sequence ID" value="PKQ28206.1"/>
    <property type="molecule type" value="Genomic_DNA"/>
</dbReference>
<proteinExistence type="inferred from homology"/>
<feature type="binding site" evidence="8">
    <location>
        <position position="22"/>
    </location>
    <ligand>
        <name>5-amino-6-(D-ribitylamino)uracil</name>
        <dbReference type="ChEBI" id="CHEBI:15934"/>
    </ligand>
</feature>
<dbReference type="SUPFAM" id="SSF52121">
    <property type="entry name" value="Lumazine synthase"/>
    <property type="match status" value="1"/>
</dbReference>
<dbReference type="NCBIfam" id="TIGR00114">
    <property type="entry name" value="lumazine-synth"/>
    <property type="match status" value="1"/>
</dbReference>
<feature type="binding site" evidence="8">
    <location>
        <position position="127"/>
    </location>
    <ligand>
        <name>(2S)-2-hydroxy-3-oxobutyl phosphate</name>
        <dbReference type="ChEBI" id="CHEBI:58830"/>
    </ligand>
</feature>
<evidence type="ECO:0000313" key="9">
    <source>
        <dbReference type="EMBL" id="PKQ28206.1"/>
    </source>
</evidence>
<dbReference type="PANTHER" id="PTHR21058:SF0">
    <property type="entry name" value="6,7-DIMETHYL-8-RIBITYLLUMAZINE SYNTHASE"/>
    <property type="match status" value="1"/>
</dbReference>
<evidence type="ECO:0000256" key="5">
    <source>
        <dbReference type="ARBA" id="ARBA00022679"/>
    </source>
</evidence>
<evidence type="ECO:0000313" key="10">
    <source>
        <dbReference type="Proteomes" id="UP000233654"/>
    </source>
</evidence>
<feature type="binding site" evidence="8">
    <location>
        <begin position="56"/>
        <end position="58"/>
    </location>
    <ligand>
        <name>5-amino-6-(D-ribitylamino)uracil</name>
        <dbReference type="ChEBI" id="CHEBI:15934"/>
    </ligand>
</feature>
<dbReference type="GO" id="GO:0005829">
    <property type="term" value="C:cytosol"/>
    <property type="evidence" value="ECO:0007669"/>
    <property type="project" value="TreeGrafter"/>
</dbReference>
<comment type="similarity">
    <text evidence="2 8">Belongs to the DMRL synthase family.</text>
</comment>
<organism evidence="9 10">
    <name type="scientific">Candidatus Anoxymicrobium japonicum</name>
    <dbReference type="NCBI Taxonomy" id="2013648"/>
    <lineage>
        <taxon>Bacteria</taxon>
        <taxon>Bacillati</taxon>
        <taxon>Actinomycetota</taxon>
        <taxon>Candidatus Geothermincolia</taxon>
        <taxon>Candidatus Geothermincolales</taxon>
        <taxon>Candidatus Anoxymicrobiaceae</taxon>
        <taxon>Candidatus Anoxymicrobium</taxon>
    </lineage>
</organism>
<evidence type="ECO:0000256" key="6">
    <source>
        <dbReference type="ARBA" id="ARBA00048785"/>
    </source>
</evidence>
<keyword evidence="4 8" id="KW-0686">Riboflavin biosynthesis</keyword>
<dbReference type="Proteomes" id="UP000233654">
    <property type="component" value="Unassembled WGS sequence"/>
</dbReference>
<comment type="catalytic activity">
    <reaction evidence="6 8">
        <text>(2S)-2-hydroxy-3-oxobutyl phosphate + 5-amino-6-(D-ribitylamino)uracil = 6,7-dimethyl-8-(1-D-ribityl)lumazine + phosphate + 2 H2O + H(+)</text>
        <dbReference type="Rhea" id="RHEA:26152"/>
        <dbReference type="ChEBI" id="CHEBI:15377"/>
        <dbReference type="ChEBI" id="CHEBI:15378"/>
        <dbReference type="ChEBI" id="CHEBI:15934"/>
        <dbReference type="ChEBI" id="CHEBI:43474"/>
        <dbReference type="ChEBI" id="CHEBI:58201"/>
        <dbReference type="ChEBI" id="CHEBI:58830"/>
        <dbReference type="EC" id="2.5.1.78"/>
    </reaction>
</comment>
<feature type="binding site" evidence="8">
    <location>
        <begin position="85"/>
        <end position="86"/>
    </location>
    <ligand>
        <name>(2S)-2-hydroxy-3-oxobutyl phosphate</name>
        <dbReference type="ChEBI" id="CHEBI:58830"/>
    </ligand>
</feature>
<evidence type="ECO:0000256" key="2">
    <source>
        <dbReference type="ARBA" id="ARBA00007424"/>
    </source>
</evidence>
<keyword evidence="5 8" id="KW-0808">Transferase</keyword>
<feature type="active site" description="Proton donor" evidence="8">
    <location>
        <position position="88"/>
    </location>
</feature>
<dbReference type="AlphaFoldDB" id="A0A2N3G670"/>
<dbReference type="CDD" id="cd09209">
    <property type="entry name" value="Lumazine_synthase-I"/>
    <property type="match status" value="1"/>
</dbReference>
<dbReference type="UniPathway" id="UPA00275">
    <property type="reaction ID" value="UER00404"/>
</dbReference>
<dbReference type="HAMAP" id="MF_00178">
    <property type="entry name" value="Lumazine_synth"/>
    <property type="match status" value="1"/>
</dbReference>
<dbReference type="InterPro" id="IPR036467">
    <property type="entry name" value="LS/RS_sf"/>
</dbReference>
<evidence type="ECO:0000256" key="7">
    <source>
        <dbReference type="ARBA" id="ARBA00072606"/>
    </source>
</evidence>
<dbReference type="GO" id="GO:0000906">
    <property type="term" value="F:6,7-dimethyl-8-ribityllumazine synthase activity"/>
    <property type="evidence" value="ECO:0007669"/>
    <property type="project" value="UniProtKB-UniRule"/>
</dbReference>
<sequence>MSIFEGQLIAREYKFAIVVSRFNEIISKNLLSGAKDSLRRHEAADENVDIAWVPGAFEIPIVASRMASCGKYNAVICLGAVIRGNTPHFDYVAAQVSKGIARIGLDTGVPVAFGIITADTLEQALERAGAKAGNKGWQAAQTAIEMADLMSSITG</sequence>
<evidence type="ECO:0000256" key="1">
    <source>
        <dbReference type="ARBA" id="ARBA00004917"/>
    </source>
</evidence>
<accession>A0A2N3G670</accession>
<name>A0A2N3G670_9ACTN</name>
<dbReference type="EC" id="2.5.1.78" evidence="3 8"/>
<dbReference type="Gene3D" id="3.40.50.960">
    <property type="entry name" value="Lumazine/riboflavin synthase"/>
    <property type="match status" value="1"/>
</dbReference>
<dbReference type="GO" id="GO:0009349">
    <property type="term" value="C:riboflavin synthase complex"/>
    <property type="evidence" value="ECO:0007669"/>
    <property type="project" value="UniProtKB-UniRule"/>
</dbReference>
<protein>
    <recommendedName>
        <fullName evidence="7 8">6,7-dimethyl-8-ribityllumazine synthase</fullName>
        <shortName evidence="8">DMRL synthase</shortName>
        <shortName evidence="8">LS</shortName>
        <shortName evidence="8">Lumazine synthase</shortName>
        <ecNumber evidence="3 8">2.5.1.78</ecNumber>
    </recommendedName>
</protein>
<dbReference type="InterPro" id="IPR034964">
    <property type="entry name" value="LS"/>
</dbReference>